<comment type="caution">
    <text evidence="2">The sequence shown here is derived from an EMBL/GenBank/DDBJ whole genome shotgun (WGS) entry which is preliminary data.</text>
</comment>
<dbReference type="RefSeq" id="WP_129455243.1">
    <property type="nucleotide sequence ID" value="NZ_JACXYX010000001.1"/>
</dbReference>
<dbReference type="Pfam" id="PF24722">
    <property type="entry name" value="DUF7674"/>
    <property type="match status" value="1"/>
</dbReference>
<dbReference type="EMBL" id="SDWU01000011">
    <property type="protein sequence ID" value="RYC01477.1"/>
    <property type="molecule type" value="Genomic_DNA"/>
</dbReference>
<feature type="domain" description="DUF7674" evidence="1">
    <location>
        <begin position="9"/>
        <end position="106"/>
    </location>
</feature>
<gene>
    <name evidence="2" type="ORF">EUA07_11155</name>
</gene>
<dbReference type="Proteomes" id="UP000293291">
    <property type="component" value="Unassembled WGS sequence"/>
</dbReference>
<evidence type="ECO:0000313" key="3">
    <source>
        <dbReference type="Proteomes" id="UP000293291"/>
    </source>
</evidence>
<evidence type="ECO:0000259" key="1">
    <source>
        <dbReference type="Pfam" id="PF24722"/>
    </source>
</evidence>
<evidence type="ECO:0000313" key="2">
    <source>
        <dbReference type="EMBL" id="RYC01477.1"/>
    </source>
</evidence>
<sequence length="115" mass="12556">MTASEELVRRLVASFPQLEPVMAEHLADQEGELLPYLVMADIARWTQATNADDPELVGEVVDWLEREFAAAEPAEKDLIGLGFVETIPYPPEGAALLLRLGPELTSVARDLGLVS</sequence>
<keyword evidence="3" id="KW-1185">Reference proteome</keyword>
<dbReference type="AlphaFoldDB" id="A0A4Q2SB96"/>
<reference evidence="2 3" key="1">
    <citation type="submission" date="2019-01" db="EMBL/GenBank/DDBJ databases">
        <title>Novel species of Nocardioides.</title>
        <authorList>
            <person name="Liu Q."/>
            <person name="Xin Y.-H."/>
        </authorList>
    </citation>
    <scope>NUCLEOTIDE SEQUENCE [LARGE SCALE GENOMIC DNA]</scope>
    <source>
        <strain evidence="2 3">CGMCC 4.6875</strain>
    </source>
</reference>
<dbReference type="OrthoDB" id="8410617at2"/>
<organism evidence="2 3">
    <name type="scientific">Nocardioides ganghwensis</name>
    <dbReference type="NCBI Taxonomy" id="252230"/>
    <lineage>
        <taxon>Bacteria</taxon>
        <taxon>Bacillati</taxon>
        <taxon>Actinomycetota</taxon>
        <taxon>Actinomycetes</taxon>
        <taxon>Propionibacteriales</taxon>
        <taxon>Nocardioidaceae</taxon>
        <taxon>Nocardioides</taxon>
    </lineage>
</organism>
<proteinExistence type="predicted"/>
<dbReference type="InterPro" id="IPR056091">
    <property type="entry name" value="DUF7674"/>
</dbReference>
<name>A0A4Q2SB96_9ACTN</name>
<protein>
    <recommendedName>
        <fullName evidence="1">DUF7674 domain-containing protein</fullName>
    </recommendedName>
</protein>
<accession>A0A4Q2SB96</accession>